<feature type="transmembrane region" description="Helical" evidence="1">
    <location>
        <begin position="134"/>
        <end position="154"/>
    </location>
</feature>
<keyword evidence="1" id="KW-1133">Transmembrane helix</keyword>
<dbReference type="Proteomes" id="UP001597380">
    <property type="component" value="Unassembled WGS sequence"/>
</dbReference>
<keyword evidence="1" id="KW-0472">Membrane</keyword>
<name>A0ABW4XKG7_9GAMM</name>
<evidence type="ECO:0000313" key="2">
    <source>
        <dbReference type="EMBL" id="MFD2095186.1"/>
    </source>
</evidence>
<evidence type="ECO:0000313" key="3">
    <source>
        <dbReference type="Proteomes" id="UP001597380"/>
    </source>
</evidence>
<feature type="transmembrane region" description="Helical" evidence="1">
    <location>
        <begin position="60"/>
        <end position="80"/>
    </location>
</feature>
<comment type="caution">
    <text evidence="2">The sequence shown here is derived from an EMBL/GenBank/DDBJ whole genome shotgun (WGS) entry which is preliminary data.</text>
</comment>
<evidence type="ECO:0000256" key="1">
    <source>
        <dbReference type="SAM" id="Phobius"/>
    </source>
</evidence>
<evidence type="ECO:0008006" key="4">
    <source>
        <dbReference type="Google" id="ProtNLM"/>
    </source>
</evidence>
<feature type="transmembrane region" description="Helical" evidence="1">
    <location>
        <begin position="109"/>
        <end position="127"/>
    </location>
</feature>
<protein>
    <recommendedName>
        <fullName evidence="4">DUF805 domain-containing protein</fullName>
    </recommendedName>
</protein>
<dbReference type="RefSeq" id="WP_345338348.1">
    <property type="nucleotide sequence ID" value="NZ_BAABLI010000005.1"/>
</dbReference>
<proteinExistence type="predicted"/>
<organism evidence="2 3">
    <name type="scientific">Corallincola platygyrae</name>
    <dbReference type="NCBI Taxonomy" id="1193278"/>
    <lineage>
        <taxon>Bacteria</taxon>
        <taxon>Pseudomonadati</taxon>
        <taxon>Pseudomonadota</taxon>
        <taxon>Gammaproteobacteria</taxon>
        <taxon>Alteromonadales</taxon>
        <taxon>Psychromonadaceae</taxon>
        <taxon>Corallincola</taxon>
    </lineage>
</organism>
<reference evidence="3" key="1">
    <citation type="journal article" date="2019" name="Int. J. Syst. Evol. Microbiol.">
        <title>The Global Catalogue of Microorganisms (GCM) 10K type strain sequencing project: providing services to taxonomists for standard genome sequencing and annotation.</title>
        <authorList>
            <consortium name="The Broad Institute Genomics Platform"/>
            <consortium name="The Broad Institute Genome Sequencing Center for Infectious Disease"/>
            <person name="Wu L."/>
            <person name="Ma J."/>
        </authorList>
    </citation>
    <scope>NUCLEOTIDE SEQUENCE [LARGE SCALE GENOMIC DNA]</scope>
    <source>
        <strain evidence="3">CGMCC 1.10992</strain>
    </source>
</reference>
<keyword evidence="3" id="KW-1185">Reference proteome</keyword>
<accession>A0ABW4XKG7</accession>
<feature type="transmembrane region" description="Helical" evidence="1">
    <location>
        <begin position="174"/>
        <end position="192"/>
    </location>
</feature>
<dbReference type="EMBL" id="JBHUHT010000008">
    <property type="protein sequence ID" value="MFD2095186.1"/>
    <property type="molecule type" value="Genomic_DNA"/>
</dbReference>
<keyword evidence="1" id="KW-0812">Transmembrane</keyword>
<gene>
    <name evidence="2" type="ORF">ACFSJ3_04255</name>
</gene>
<sequence length="193" mass="21287">MKCSSCGGDFPSNQIQVIETSRYCKTCTEKLFAPRKASLGRKVSKSIQSSRKKSAQTPRAGRVSFIINSFVAWIAAPLLLSKVLPMYTNKVSHVNFGWIAGYELTLDRLLMGLIALIMSWFFTVARVKDVGWPILLSAIYCLPGPNAALFFWPGNRKENGYGGVPAEPSKLKKAFALFLICSLVAFVIVKMLG</sequence>